<comment type="similarity">
    <text evidence="1">Belongs to the arrestin family.</text>
</comment>
<dbReference type="InterPro" id="IPR014756">
    <property type="entry name" value="Ig_E-set"/>
</dbReference>
<reference evidence="6" key="1">
    <citation type="submission" date="2025-08" db="UniProtKB">
        <authorList>
            <consortium name="RefSeq"/>
        </authorList>
    </citation>
    <scope>IDENTIFICATION</scope>
    <source>
        <tissue evidence="6">Whole body</tissue>
    </source>
</reference>
<keyword evidence="3" id="KW-1133">Transmembrane helix</keyword>
<dbReference type="InterPro" id="IPR011022">
    <property type="entry name" value="Arrestin_C-like"/>
</dbReference>
<accession>A0ABM4ANW8</accession>
<evidence type="ECO:0000313" key="5">
    <source>
        <dbReference type="Proteomes" id="UP001652626"/>
    </source>
</evidence>
<keyword evidence="5" id="KW-1185">Reference proteome</keyword>
<dbReference type="InterPro" id="IPR011021">
    <property type="entry name" value="Arrestin-like_N"/>
</dbReference>
<protein>
    <submittedName>
        <fullName evidence="6">Uncharacterized protein LOC113398742</fullName>
    </submittedName>
</protein>
<dbReference type="RefSeq" id="XP_064072990.1">
    <property type="nucleotide sequence ID" value="XM_064216920.1"/>
</dbReference>
<keyword evidence="2" id="KW-0716">Sensory transduction</keyword>
<evidence type="ECO:0000256" key="1">
    <source>
        <dbReference type="ARBA" id="ARBA00005298"/>
    </source>
</evidence>
<dbReference type="SUPFAM" id="SSF81296">
    <property type="entry name" value="E set domains"/>
    <property type="match status" value="2"/>
</dbReference>
<dbReference type="Gene3D" id="2.60.40.640">
    <property type="match status" value="2"/>
</dbReference>
<keyword evidence="3" id="KW-0472">Membrane</keyword>
<proteinExistence type="inferred from homology"/>
<feature type="domain" description="Arrestin C-terminal-like" evidence="4">
    <location>
        <begin position="162"/>
        <end position="291"/>
    </location>
</feature>
<dbReference type="Proteomes" id="UP001652626">
    <property type="component" value="Chromosome 14"/>
</dbReference>
<dbReference type="InterPro" id="IPR014752">
    <property type="entry name" value="Arrestin-like_C"/>
</dbReference>
<evidence type="ECO:0000313" key="6">
    <source>
        <dbReference type="RefSeq" id="XP_064072990.1"/>
    </source>
</evidence>
<dbReference type="InterPro" id="IPR050357">
    <property type="entry name" value="Arrestin_domain-protein"/>
</dbReference>
<dbReference type="PANTHER" id="PTHR11188">
    <property type="entry name" value="ARRESTIN DOMAIN CONTAINING PROTEIN"/>
    <property type="match status" value="1"/>
</dbReference>
<evidence type="ECO:0000259" key="4">
    <source>
        <dbReference type="SMART" id="SM01017"/>
    </source>
</evidence>
<feature type="transmembrane region" description="Helical" evidence="3">
    <location>
        <begin position="272"/>
        <end position="293"/>
    </location>
</feature>
<dbReference type="Pfam" id="PF00339">
    <property type="entry name" value="Arrestin_N"/>
    <property type="match status" value="1"/>
</dbReference>
<sequence length="295" mass="33752">MACDTCKIALHSPHGGIFYTNDIVSGFVILDVREDFKVKQIDFKVKGISKASWARSSPTVPFIRKYSEKREVFSVTVDVFGDLKGTTIESGIFTRPFNFFLPPDLPSSYEDSIAKVYYEIKISSKSFFKTVCPLTVINKVDLNQFDEYKIPLLYEMRKKIGKSGNFSLIFKTYKGFTARQLIPFEAIISNERKIKVRKIMVYLIKKIEYNVSSGFNIAEKILCKSVYKNVLNIVSQTCCFDMEIPQDVPPSTIRMNDLMVSISYSLRVKVTFLFYLPLFVDIPVTIASVPISYHT</sequence>
<organism evidence="5 6">
    <name type="scientific">Vanessa tameamea</name>
    <name type="common">Kamehameha butterfly</name>
    <dbReference type="NCBI Taxonomy" id="334116"/>
    <lineage>
        <taxon>Eukaryota</taxon>
        <taxon>Metazoa</taxon>
        <taxon>Ecdysozoa</taxon>
        <taxon>Arthropoda</taxon>
        <taxon>Hexapoda</taxon>
        <taxon>Insecta</taxon>
        <taxon>Pterygota</taxon>
        <taxon>Neoptera</taxon>
        <taxon>Endopterygota</taxon>
        <taxon>Lepidoptera</taxon>
        <taxon>Glossata</taxon>
        <taxon>Ditrysia</taxon>
        <taxon>Papilionoidea</taxon>
        <taxon>Nymphalidae</taxon>
        <taxon>Nymphalinae</taxon>
        <taxon>Vanessa</taxon>
    </lineage>
</organism>
<evidence type="ECO:0000256" key="2">
    <source>
        <dbReference type="ARBA" id="ARBA00022606"/>
    </source>
</evidence>
<dbReference type="PANTHER" id="PTHR11188:SF17">
    <property type="entry name" value="FI21816P1"/>
    <property type="match status" value="1"/>
</dbReference>
<evidence type="ECO:0000256" key="3">
    <source>
        <dbReference type="SAM" id="Phobius"/>
    </source>
</evidence>
<gene>
    <name evidence="6" type="primary">LOC113398742</name>
</gene>
<keyword evidence="3" id="KW-0812">Transmembrane</keyword>
<dbReference type="Pfam" id="PF02752">
    <property type="entry name" value="Arrestin_C"/>
    <property type="match status" value="1"/>
</dbReference>
<name>A0ABM4ANW8_VANTA</name>
<dbReference type="GeneID" id="113398742"/>
<dbReference type="SMART" id="SM01017">
    <property type="entry name" value="Arrestin_C"/>
    <property type="match status" value="1"/>
</dbReference>